<dbReference type="EMBL" id="NJNR01000010">
    <property type="protein sequence ID" value="RDX10026.1"/>
    <property type="molecule type" value="Genomic_DNA"/>
</dbReference>
<dbReference type="Proteomes" id="UP000232654">
    <property type="component" value="Unassembled WGS sequence"/>
</dbReference>
<dbReference type="InterPro" id="IPR010359">
    <property type="entry name" value="IrrE_HExxH"/>
</dbReference>
<sequence>MLTAAPFDRHMPINRGMTYEQMLDAVETQPVHVIEATLDDDTSGLYCEAIQTIIIDEHMTDVQKRCSLTHELFHWLHADDSHAEYGKSHAEWRVRRETAMFLIDPADYVQAEREYDGEIYQMSCEMDVTVFLLEDYRRILEYSQPLHS</sequence>
<evidence type="ECO:0000313" key="7">
    <source>
        <dbReference type="Proteomes" id="UP000257074"/>
    </source>
</evidence>
<dbReference type="RefSeq" id="WP_100991544.1">
    <property type="nucleotide sequence ID" value="NZ_JADNHR010000006.1"/>
</dbReference>
<reference evidence="3 6" key="2">
    <citation type="submission" date="2017-12" db="EMBL/GenBank/DDBJ databases">
        <title>Bifidobacterium longum APC/DPC strains.</title>
        <authorList>
            <person name="Arboleya S."/>
        </authorList>
    </citation>
    <scope>NUCLEOTIDE SEQUENCE [LARGE SCALE GENOMIC DNA]</scope>
    <source>
        <strain evidence="3 6">APC1503</strain>
    </source>
</reference>
<dbReference type="EMBL" id="WDUB01000013">
    <property type="protein sequence ID" value="KAB7202580.1"/>
    <property type="molecule type" value="Genomic_DNA"/>
</dbReference>
<evidence type="ECO:0000313" key="9">
    <source>
        <dbReference type="Proteomes" id="UP000476628"/>
    </source>
</evidence>
<evidence type="ECO:0000259" key="1">
    <source>
        <dbReference type="Pfam" id="PF06114"/>
    </source>
</evidence>
<gene>
    <name evidence="3" type="ORF">APC1503_2078</name>
    <name evidence="4" type="ORF">CE169_02870</name>
    <name evidence="5" type="ORF">DXC63_06130</name>
    <name evidence="2" type="ORF">GBC45_08500</name>
</gene>
<evidence type="ECO:0000313" key="6">
    <source>
        <dbReference type="Proteomes" id="UP000232654"/>
    </source>
</evidence>
<dbReference type="Gene3D" id="1.10.10.2910">
    <property type="match status" value="1"/>
</dbReference>
<reference evidence="2 9" key="4">
    <citation type="journal article" date="2019" name="Nat. Med.">
        <title>A library of human gut bacterial isolates paired with longitudinal multiomics data enables mechanistic microbiome research.</title>
        <authorList>
            <person name="Poyet M."/>
            <person name="Groussin M."/>
            <person name="Gibbons S.M."/>
            <person name="Avila-Pacheco J."/>
            <person name="Jiang X."/>
            <person name="Kearney S.M."/>
            <person name="Perrotta A.R."/>
            <person name="Berdy B."/>
            <person name="Zhao S."/>
            <person name="Lieberman T.D."/>
            <person name="Swanson P.K."/>
            <person name="Smith M."/>
            <person name="Roesemann S."/>
            <person name="Alexander J.E."/>
            <person name="Rich S.A."/>
            <person name="Livny J."/>
            <person name="Vlamakis H."/>
            <person name="Clish C."/>
            <person name="Bullock K."/>
            <person name="Deik A."/>
            <person name="Scott J."/>
            <person name="Pierce K.A."/>
            <person name="Xavier R.J."/>
            <person name="Alm E.J."/>
        </authorList>
    </citation>
    <scope>NUCLEOTIDE SEQUENCE [LARGE SCALE GENOMIC DNA]</scope>
    <source>
        <strain evidence="2 9">BIOML-A136</strain>
    </source>
</reference>
<dbReference type="AlphaFoldDB" id="A0A2N0T7D2"/>
<evidence type="ECO:0000313" key="4">
    <source>
        <dbReference type="EMBL" id="RDX10026.1"/>
    </source>
</evidence>
<evidence type="ECO:0000313" key="5">
    <source>
        <dbReference type="EMBL" id="RGL48586.1"/>
    </source>
</evidence>
<evidence type="ECO:0000313" key="3">
    <source>
        <dbReference type="EMBL" id="PKC86898.1"/>
    </source>
</evidence>
<reference evidence="5 8" key="3">
    <citation type="submission" date="2018-08" db="EMBL/GenBank/DDBJ databases">
        <title>A genome reference for cultivated species of the human gut microbiota.</title>
        <authorList>
            <person name="Zou Y."/>
            <person name="Xue W."/>
            <person name="Luo G."/>
        </authorList>
    </citation>
    <scope>NUCLEOTIDE SEQUENCE [LARGE SCALE GENOMIC DNA]</scope>
    <source>
        <strain evidence="5 8">TF06-45A</strain>
    </source>
</reference>
<dbReference type="Proteomes" id="UP000257074">
    <property type="component" value="Unassembled WGS sequence"/>
</dbReference>
<dbReference type="Proteomes" id="UP000476628">
    <property type="component" value="Unassembled WGS sequence"/>
</dbReference>
<evidence type="ECO:0000313" key="2">
    <source>
        <dbReference type="EMBL" id="KAB7202580.1"/>
    </source>
</evidence>
<protein>
    <submittedName>
        <fullName evidence="2">ImmA/IrrE family metallo-endopeptidase</fullName>
    </submittedName>
</protein>
<feature type="domain" description="IrrE N-terminal-like" evidence="1">
    <location>
        <begin position="28"/>
        <end position="98"/>
    </location>
</feature>
<dbReference type="Pfam" id="PF06114">
    <property type="entry name" value="Peptidase_M78"/>
    <property type="match status" value="1"/>
</dbReference>
<dbReference type="Proteomes" id="UP000261288">
    <property type="component" value="Unassembled WGS sequence"/>
</dbReference>
<comment type="caution">
    <text evidence="2">The sequence shown here is derived from an EMBL/GenBank/DDBJ whole genome shotgun (WGS) entry which is preliminary data.</text>
</comment>
<evidence type="ECO:0000313" key="8">
    <source>
        <dbReference type="Proteomes" id="UP000261288"/>
    </source>
</evidence>
<dbReference type="EMBL" id="QSRZ01000006">
    <property type="protein sequence ID" value="RGL48586.1"/>
    <property type="molecule type" value="Genomic_DNA"/>
</dbReference>
<reference evidence="4 7" key="1">
    <citation type="journal article" date="2017" name="Anaerobe">
        <title>Quantification, isolation and characterization of Bifidobacterium from the vaginal microbiomes of reproductive aged women.</title>
        <authorList>
            <person name="Freitas A.C."/>
            <person name="Hill J.E."/>
        </authorList>
    </citation>
    <scope>NUCLEOTIDE SEQUENCE [LARGE SCALE GENOMIC DNA]</scope>
    <source>
        <strain evidence="4 7">N6D05</strain>
    </source>
</reference>
<proteinExistence type="predicted"/>
<dbReference type="EMBL" id="PJDT01000031">
    <property type="protein sequence ID" value="PKC86898.1"/>
    <property type="molecule type" value="Genomic_DNA"/>
</dbReference>
<organism evidence="2 9">
    <name type="scientific">Bifidobacterium longum</name>
    <dbReference type="NCBI Taxonomy" id="216816"/>
    <lineage>
        <taxon>Bacteria</taxon>
        <taxon>Bacillati</taxon>
        <taxon>Actinomycetota</taxon>
        <taxon>Actinomycetes</taxon>
        <taxon>Bifidobacteriales</taxon>
        <taxon>Bifidobacteriaceae</taxon>
        <taxon>Bifidobacterium</taxon>
    </lineage>
</organism>
<name>A0A2N0T7D2_BIFLN</name>
<accession>A0A2N0T7D2</accession>